<reference evidence="2" key="2">
    <citation type="submission" date="2012-03" db="EMBL/GenBank/DDBJ databases">
        <title>Genome sequence of the fruiting myxobacterium Corallococcus coralloides DSM 2259.</title>
        <authorList>
            <person name="Huntley S."/>
            <person name="Zhang Y."/>
            <person name="Treuner-Lange A."/>
            <person name="Sensen C.W."/>
            <person name="Sogaard-Andersen L."/>
        </authorList>
    </citation>
    <scope>NUCLEOTIDE SEQUENCE [LARGE SCALE GENOMIC DNA]</scope>
    <source>
        <strain evidence="2">ATCC 25202 / DSM 2259 / NBRC 100086 / M2</strain>
    </source>
</reference>
<proteinExistence type="predicted"/>
<dbReference type="OrthoDB" id="9968705at2"/>
<organism evidence="1 2">
    <name type="scientific">Corallococcus coralloides (strain ATCC 25202 / DSM 2259 / NBRC 100086 / M2)</name>
    <name type="common">Myxococcus coralloides</name>
    <dbReference type="NCBI Taxonomy" id="1144275"/>
    <lineage>
        <taxon>Bacteria</taxon>
        <taxon>Pseudomonadati</taxon>
        <taxon>Myxococcota</taxon>
        <taxon>Myxococcia</taxon>
        <taxon>Myxococcales</taxon>
        <taxon>Cystobacterineae</taxon>
        <taxon>Myxococcaceae</taxon>
        <taxon>Corallococcus</taxon>
    </lineage>
</organism>
<dbReference type="STRING" id="1144275.COCOR_01897"/>
<dbReference type="KEGG" id="ccx:COCOR_01897"/>
<dbReference type="eggNOG" id="COG5659">
    <property type="taxonomic scope" value="Bacteria"/>
</dbReference>
<accession>H8MG56</accession>
<sequence length="72" mass="8007">MQQPSAMEAQAPEVRLVGCLVTELESVGAWLPPHFRRREAHATAVEYVKALLGRAQRKNMWGLSEDAGHRAP</sequence>
<dbReference type="HOGENOM" id="CLU_2715517_0_0_7"/>
<protein>
    <submittedName>
        <fullName evidence="1">Transposase, is4-like protein</fullName>
    </submittedName>
</protein>
<dbReference type="EMBL" id="CP003389">
    <property type="protein sequence ID" value="AFE04366.1"/>
    <property type="molecule type" value="Genomic_DNA"/>
</dbReference>
<evidence type="ECO:0000313" key="2">
    <source>
        <dbReference type="Proteomes" id="UP000007587"/>
    </source>
</evidence>
<dbReference type="Proteomes" id="UP000007587">
    <property type="component" value="Chromosome"/>
</dbReference>
<dbReference type="InParanoid" id="H8MG56"/>
<dbReference type="RefSeq" id="WP_014394743.1">
    <property type="nucleotide sequence ID" value="NC_017030.1"/>
</dbReference>
<dbReference type="AlphaFoldDB" id="H8MG56"/>
<evidence type="ECO:0000313" key="1">
    <source>
        <dbReference type="EMBL" id="AFE04366.1"/>
    </source>
</evidence>
<name>H8MG56_CORCM</name>
<keyword evidence="2" id="KW-1185">Reference proteome</keyword>
<reference evidence="1 2" key="1">
    <citation type="journal article" date="2012" name="J. Bacteriol.">
        <title>Complete Genome Sequence of the Fruiting Myxobacterium Corallococcus coralloides DSM 2259.</title>
        <authorList>
            <person name="Huntley S."/>
            <person name="Zhang Y."/>
            <person name="Treuner-Lange A."/>
            <person name="Kneip S."/>
            <person name="Sensen C.W."/>
            <person name="Sogaard-Andersen L."/>
        </authorList>
    </citation>
    <scope>NUCLEOTIDE SEQUENCE [LARGE SCALE GENOMIC DNA]</scope>
    <source>
        <strain evidence="2">ATCC 25202 / DSM 2259 / NBRC 100086 / M2</strain>
    </source>
</reference>
<gene>
    <name evidence="1" type="ordered locus">COCOR_01897</name>
</gene>